<feature type="transmembrane region" description="Helical" evidence="10">
    <location>
        <begin position="144"/>
        <end position="169"/>
    </location>
</feature>
<feature type="domain" description="RETREG1-3/ARL6IP-like N-terminal reticulon-homology" evidence="11">
    <location>
        <begin position="26"/>
        <end position="192"/>
    </location>
</feature>
<evidence type="ECO:0000256" key="1">
    <source>
        <dbReference type="ARBA" id="ARBA00004477"/>
    </source>
</evidence>
<feature type="transmembrane region" description="Helical" evidence="10">
    <location>
        <begin position="67"/>
        <end position="84"/>
    </location>
</feature>
<evidence type="ECO:0000256" key="4">
    <source>
        <dbReference type="ARBA" id="ARBA00022692"/>
    </source>
</evidence>
<evidence type="ECO:0000256" key="3">
    <source>
        <dbReference type="ARBA" id="ARBA00022553"/>
    </source>
</evidence>
<keyword evidence="3" id="KW-0597">Phosphoprotein</keyword>
<keyword evidence="8 10" id="KW-0472">Membrane</keyword>
<organism evidence="12 13">
    <name type="scientific">Bugula neritina</name>
    <name type="common">Brown bryozoan</name>
    <name type="synonym">Sertularia neritina</name>
    <dbReference type="NCBI Taxonomy" id="10212"/>
    <lineage>
        <taxon>Eukaryota</taxon>
        <taxon>Metazoa</taxon>
        <taxon>Spiralia</taxon>
        <taxon>Lophotrochozoa</taxon>
        <taxon>Bryozoa</taxon>
        <taxon>Gymnolaemata</taxon>
        <taxon>Cheilostomatida</taxon>
        <taxon>Flustrina</taxon>
        <taxon>Buguloidea</taxon>
        <taxon>Bugulidae</taxon>
        <taxon>Bugula</taxon>
    </lineage>
</organism>
<dbReference type="Proteomes" id="UP000593567">
    <property type="component" value="Unassembled WGS sequence"/>
</dbReference>
<dbReference type="PANTHER" id="PTHR28659:SF2">
    <property type="entry name" value="RETICULON-LIKE PROTEIN"/>
    <property type="match status" value="1"/>
</dbReference>
<evidence type="ECO:0000256" key="8">
    <source>
        <dbReference type="ARBA" id="ARBA00023136"/>
    </source>
</evidence>
<evidence type="ECO:0000313" key="12">
    <source>
        <dbReference type="EMBL" id="KAF6027631.1"/>
    </source>
</evidence>
<feature type="region of interest" description="Disordered" evidence="9">
    <location>
        <begin position="321"/>
        <end position="368"/>
    </location>
</feature>
<dbReference type="InterPro" id="IPR043384">
    <property type="entry name" value="RETREG1/3"/>
</dbReference>
<feature type="region of interest" description="Disordered" evidence="9">
    <location>
        <begin position="433"/>
        <end position="461"/>
    </location>
</feature>
<dbReference type="AlphaFoldDB" id="A0A7J7JPM2"/>
<evidence type="ECO:0000259" key="11">
    <source>
        <dbReference type="Pfam" id="PF24456"/>
    </source>
</evidence>
<gene>
    <name evidence="12" type="ORF">EB796_014061</name>
</gene>
<accession>A0A7J7JPM2</accession>
<evidence type="ECO:0000256" key="6">
    <source>
        <dbReference type="ARBA" id="ARBA00022989"/>
    </source>
</evidence>
<comment type="caution">
    <text evidence="12">The sequence shown here is derived from an EMBL/GenBank/DDBJ whole genome shotgun (WGS) entry which is preliminary data.</text>
</comment>
<dbReference type="OrthoDB" id="10029527at2759"/>
<keyword evidence="7" id="KW-0072">Autophagy</keyword>
<keyword evidence="13" id="KW-1185">Reference proteome</keyword>
<dbReference type="Pfam" id="PF24456">
    <property type="entry name" value="RHD_RETREG1-3"/>
    <property type="match status" value="1"/>
</dbReference>
<protein>
    <submittedName>
        <fullName evidence="12">FAM134C</fullName>
    </submittedName>
</protein>
<comment type="subcellular location">
    <subcellularLocation>
        <location evidence="1">Endoplasmic reticulum membrane</location>
        <topology evidence="1">Multi-pass membrane protein</topology>
    </subcellularLocation>
</comment>
<reference evidence="12" key="1">
    <citation type="submission" date="2020-06" db="EMBL/GenBank/DDBJ databases">
        <title>Draft genome of Bugula neritina, a colonial animal packing powerful symbionts and potential medicines.</title>
        <authorList>
            <person name="Rayko M."/>
        </authorList>
    </citation>
    <scope>NUCLEOTIDE SEQUENCE [LARGE SCALE GENOMIC DNA]</scope>
    <source>
        <strain evidence="12">Kwan_BN1</strain>
    </source>
</reference>
<keyword evidence="6 10" id="KW-1133">Transmembrane helix</keyword>
<dbReference type="GO" id="GO:0005789">
    <property type="term" value="C:endoplasmic reticulum membrane"/>
    <property type="evidence" value="ECO:0007669"/>
    <property type="project" value="UniProtKB-SubCell"/>
</dbReference>
<feature type="compositionally biased region" description="Acidic residues" evidence="9">
    <location>
        <begin position="446"/>
        <end position="461"/>
    </location>
</feature>
<comment type="similarity">
    <text evidence="2">Belongs to the RETREG family.</text>
</comment>
<dbReference type="PANTHER" id="PTHR28659">
    <property type="entry name" value="RETICULON-LIKE PROTEIN"/>
    <property type="match status" value="1"/>
</dbReference>
<evidence type="ECO:0000256" key="2">
    <source>
        <dbReference type="ARBA" id="ARBA00006299"/>
    </source>
</evidence>
<proteinExistence type="inferred from homology"/>
<evidence type="ECO:0000256" key="9">
    <source>
        <dbReference type="SAM" id="MobiDB-lite"/>
    </source>
</evidence>
<evidence type="ECO:0000256" key="7">
    <source>
        <dbReference type="ARBA" id="ARBA00023006"/>
    </source>
</evidence>
<evidence type="ECO:0000256" key="10">
    <source>
        <dbReference type="SAM" id="Phobius"/>
    </source>
</evidence>
<keyword evidence="4 10" id="KW-0812">Transmembrane</keyword>
<evidence type="ECO:0000313" key="13">
    <source>
        <dbReference type="Proteomes" id="UP000593567"/>
    </source>
</evidence>
<dbReference type="GO" id="GO:0061709">
    <property type="term" value="P:reticulophagy"/>
    <property type="evidence" value="ECO:0007669"/>
    <property type="project" value="InterPro"/>
</dbReference>
<dbReference type="EMBL" id="VXIV02002058">
    <property type="protein sequence ID" value="KAF6027631.1"/>
    <property type="molecule type" value="Genomic_DNA"/>
</dbReference>
<sequence length="461" mass="51611">MSTTSRAPFEKDVETYTKQIEDVLKPVESWIAACISLLYWKDRYKSAIALLLVNTMFLWVLNSSYVLATLAWGALVVYISYQWITRIWPTLRAPSELNEDEWVSVDPKICSVPQFCHNCAKIIAFARFCGIEIWKTRQQRRSSFLVLMLMICTTLMVLGHYVNLSFLLFVSLNTFWIMQGLVYHELTPTLQDMLTSSVINNIPVQRIRQFLNARINNLQVAGNCGEFSANLNINTDSMRDLDINIANPVALHPINYGDLSGQYGSRFIAEPGLDGFPNDDSLAPEVSQMPDFENVCEESNTFMLDADEMPDLDEIDRSRMGIIPSAPPLSDTDSDADSLPFDQPDIMEDSDSAQPNLSSPEAVHSSDVQPAVTVPYATAPSESQQLMNMPSFAVAESDESMPNVASNWNDIANKLVSSVFSYMPADSEQLRIDPRDRIGDASVVEGDSDSDFEIISTEELE</sequence>
<evidence type="ECO:0000256" key="5">
    <source>
        <dbReference type="ARBA" id="ARBA00022824"/>
    </source>
</evidence>
<keyword evidence="5" id="KW-0256">Endoplasmic reticulum</keyword>
<name>A0A7J7JPM2_BUGNE</name>
<dbReference type="InterPro" id="IPR057282">
    <property type="entry name" value="RETREG1-3-like_RHD"/>
</dbReference>